<evidence type="ECO:0000313" key="3">
    <source>
        <dbReference type="Proteomes" id="UP000285523"/>
    </source>
</evidence>
<name>A0A418V1M2_RHOPL</name>
<dbReference type="PANTHER" id="PTHR33993">
    <property type="entry name" value="GLYOXALASE-RELATED"/>
    <property type="match status" value="1"/>
</dbReference>
<evidence type="ECO:0000259" key="1">
    <source>
        <dbReference type="PROSITE" id="PS51819"/>
    </source>
</evidence>
<proteinExistence type="predicted"/>
<dbReference type="GO" id="GO:0051213">
    <property type="term" value="F:dioxygenase activity"/>
    <property type="evidence" value="ECO:0007669"/>
    <property type="project" value="UniProtKB-KW"/>
</dbReference>
<protein>
    <submittedName>
        <fullName evidence="2">Glyoxalase/bleomycin resistance/dioxygenase family protein</fullName>
    </submittedName>
</protein>
<evidence type="ECO:0000313" key="2">
    <source>
        <dbReference type="EMBL" id="RJF69792.1"/>
    </source>
</evidence>
<dbReference type="OrthoDB" id="9812656at2"/>
<dbReference type="PANTHER" id="PTHR33993:SF14">
    <property type="entry name" value="GB|AAF24581.1"/>
    <property type="match status" value="1"/>
</dbReference>
<dbReference type="EMBL" id="QYYD01000021">
    <property type="protein sequence ID" value="RJF69792.1"/>
    <property type="molecule type" value="Genomic_DNA"/>
</dbReference>
<dbReference type="Pfam" id="PF00903">
    <property type="entry name" value="Glyoxalase"/>
    <property type="match status" value="1"/>
</dbReference>
<sequence>MSSVKLKQVYLTANDPERLATFYEGLGLKVRFADPGKWIQFVSDAAAFCVAGPTESVSSQLQDAVVVFDVDDLEAAVERAAAMGAEVGAVRDMASHGRAVTLRDPGGNVIQFYQVAK</sequence>
<dbReference type="PROSITE" id="PS51819">
    <property type="entry name" value="VOC"/>
    <property type="match status" value="1"/>
</dbReference>
<dbReference type="SUPFAM" id="SSF54593">
    <property type="entry name" value="Glyoxalase/Bleomycin resistance protein/Dihydroxybiphenyl dioxygenase"/>
    <property type="match status" value="1"/>
</dbReference>
<organism evidence="2 3">
    <name type="scientific">Rhodopseudomonas palustris</name>
    <dbReference type="NCBI Taxonomy" id="1076"/>
    <lineage>
        <taxon>Bacteria</taxon>
        <taxon>Pseudomonadati</taxon>
        <taxon>Pseudomonadota</taxon>
        <taxon>Alphaproteobacteria</taxon>
        <taxon>Hyphomicrobiales</taxon>
        <taxon>Nitrobacteraceae</taxon>
        <taxon>Rhodopseudomonas</taxon>
    </lineage>
</organism>
<dbReference type="InterPro" id="IPR052164">
    <property type="entry name" value="Anthracycline_SecMetBiosynth"/>
</dbReference>
<dbReference type="InterPro" id="IPR037523">
    <property type="entry name" value="VOC_core"/>
</dbReference>
<dbReference type="InterPro" id="IPR004360">
    <property type="entry name" value="Glyas_Fos-R_dOase_dom"/>
</dbReference>
<dbReference type="Proteomes" id="UP000285523">
    <property type="component" value="Unassembled WGS sequence"/>
</dbReference>
<dbReference type="AlphaFoldDB" id="A0A418V1M2"/>
<gene>
    <name evidence="2" type="ORF">D4Q52_19290</name>
</gene>
<dbReference type="Gene3D" id="3.10.180.10">
    <property type="entry name" value="2,3-Dihydroxybiphenyl 1,2-Dioxygenase, domain 1"/>
    <property type="match status" value="1"/>
</dbReference>
<accession>A0A418V1M2</accession>
<reference evidence="2 3" key="1">
    <citation type="submission" date="2018-09" db="EMBL/GenBank/DDBJ databases">
        <title>Draft genome sequence of Rhodopseudomonas palustris 2.1.18.</title>
        <authorList>
            <person name="Robertson S.L."/>
            <person name="Meyer T.E."/>
            <person name="Kyndt J.A."/>
        </authorList>
    </citation>
    <scope>NUCLEOTIDE SEQUENCE [LARGE SCALE GENOMIC DNA]</scope>
    <source>
        <strain evidence="2 3">2.1.18</strain>
    </source>
</reference>
<keyword evidence="2" id="KW-0560">Oxidoreductase</keyword>
<dbReference type="InterPro" id="IPR029068">
    <property type="entry name" value="Glyas_Bleomycin-R_OHBP_Dase"/>
</dbReference>
<comment type="caution">
    <text evidence="2">The sequence shown here is derived from an EMBL/GenBank/DDBJ whole genome shotgun (WGS) entry which is preliminary data.</text>
</comment>
<feature type="domain" description="VOC" evidence="1">
    <location>
        <begin position="5"/>
        <end position="115"/>
    </location>
</feature>
<keyword evidence="2" id="KW-0223">Dioxygenase</keyword>